<protein>
    <submittedName>
        <fullName evidence="1 2">Uncharacterized protein</fullName>
    </submittedName>
</protein>
<keyword evidence="3" id="KW-1185">Reference proteome</keyword>
<organism evidence="1">
    <name type="scientific">Physcomitrium patens</name>
    <name type="common">Spreading-leaved earth moss</name>
    <name type="synonym">Physcomitrella patens</name>
    <dbReference type="NCBI Taxonomy" id="3218"/>
    <lineage>
        <taxon>Eukaryota</taxon>
        <taxon>Viridiplantae</taxon>
        <taxon>Streptophyta</taxon>
        <taxon>Embryophyta</taxon>
        <taxon>Bryophyta</taxon>
        <taxon>Bryophytina</taxon>
        <taxon>Bryopsida</taxon>
        <taxon>Funariidae</taxon>
        <taxon>Funariales</taxon>
        <taxon>Funariaceae</taxon>
        <taxon>Physcomitrium</taxon>
    </lineage>
</organism>
<sequence>MIILEGLGIQQAKVEALHKAWNNNMESNYSSYEEEPLAKIWTITSFLTLFV</sequence>
<reference evidence="1 3" key="1">
    <citation type="journal article" date="2008" name="Science">
        <title>The Physcomitrella genome reveals evolutionary insights into the conquest of land by plants.</title>
        <authorList>
            <person name="Rensing S."/>
            <person name="Lang D."/>
            <person name="Zimmer A."/>
            <person name="Terry A."/>
            <person name="Salamov A."/>
            <person name="Shapiro H."/>
            <person name="Nishiyama T."/>
            <person name="Perroud P.-F."/>
            <person name="Lindquist E."/>
            <person name="Kamisugi Y."/>
            <person name="Tanahashi T."/>
            <person name="Sakakibara K."/>
            <person name="Fujita T."/>
            <person name="Oishi K."/>
            <person name="Shin-I T."/>
            <person name="Kuroki Y."/>
            <person name="Toyoda A."/>
            <person name="Suzuki Y."/>
            <person name="Hashimoto A."/>
            <person name="Yamaguchi K."/>
            <person name="Sugano A."/>
            <person name="Kohara Y."/>
            <person name="Fujiyama A."/>
            <person name="Anterola A."/>
            <person name="Aoki S."/>
            <person name="Ashton N."/>
            <person name="Barbazuk W.B."/>
            <person name="Barker E."/>
            <person name="Bennetzen J."/>
            <person name="Bezanilla M."/>
            <person name="Blankenship R."/>
            <person name="Cho S.H."/>
            <person name="Dutcher S."/>
            <person name="Estelle M."/>
            <person name="Fawcett J.A."/>
            <person name="Gundlach H."/>
            <person name="Hanada K."/>
            <person name="Heyl A."/>
            <person name="Hicks K.A."/>
            <person name="Hugh J."/>
            <person name="Lohr M."/>
            <person name="Mayer K."/>
            <person name="Melkozernov A."/>
            <person name="Murata T."/>
            <person name="Nelson D."/>
            <person name="Pils B."/>
            <person name="Prigge M."/>
            <person name="Reiss B."/>
            <person name="Renner T."/>
            <person name="Rombauts S."/>
            <person name="Rushton P."/>
            <person name="Sanderfoot A."/>
            <person name="Schween G."/>
            <person name="Shiu S.-H."/>
            <person name="Stueber K."/>
            <person name="Theodoulou F.L."/>
            <person name="Tu H."/>
            <person name="Van de Peer Y."/>
            <person name="Verrier P.J."/>
            <person name="Waters E."/>
            <person name="Wood A."/>
            <person name="Yang L."/>
            <person name="Cove D."/>
            <person name="Cuming A."/>
            <person name="Hasebe M."/>
            <person name="Lucas S."/>
            <person name="Mishler D.B."/>
            <person name="Reski R."/>
            <person name="Grigoriev I."/>
            <person name="Quatrano R.S."/>
            <person name="Boore J.L."/>
        </authorList>
    </citation>
    <scope>NUCLEOTIDE SEQUENCE [LARGE SCALE GENOMIC DNA]</scope>
    <source>
        <strain evidence="2 3">cv. Gransden 2004</strain>
    </source>
</reference>
<dbReference type="InParanoid" id="A0A2K1IC42"/>
<dbReference type="Gramene" id="Pp3c26_7140V3.1">
    <property type="protein sequence ID" value="Pp3c26_7140V3.1"/>
    <property type="gene ID" value="Pp3c26_7140"/>
</dbReference>
<evidence type="ECO:0000313" key="1">
    <source>
        <dbReference type="EMBL" id="PNR26860.1"/>
    </source>
</evidence>
<gene>
    <name evidence="1" type="ORF">PHYPA_030341</name>
</gene>
<reference evidence="2" key="3">
    <citation type="submission" date="2020-12" db="UniProtKB">
        <authorList>
            <consortium name="EnsemblPlants"/>
        </authorList>
    </citation>
    <scope>IDENTIFICATION</scope>
</reference>
<dbReference type="AlphaFoldDB" id="A0A2K1IC42"/>
<evidence type="ECO:0000313" key="2">
    <source>
        <dbReference type="EnsemblPlants" id="Pp3c26_7140V3.1"/>
    </source>
</evidence>
<dbReference type="EnsemblPlants" id="Pp3c26_7140V3.1">
    <property type="protein sequence ID" value="Pp3c26_7140V3.1"/>
    <property type="gene ID" value="Pp3c26_7140"/>
</dbReference>
<accession>A0A2K1IC42</accession>
<reference evidence="1 3" key="2">
    <citation type="journal article" date="2018" name="Plant J.">
        <title>The Physcomitrella patens chromosome-scale assembly reveals moss genome structure and evolution.</title>
        <authorList>
            <person name="Lang D."/>
            <person name="Ullrich K.K."/>
            <person name="Murat F."/>
            <person name="Fuchs J."/>
            <person name="Jenkins J."/>
            <person name="Haas F.B."/>
            <person name="Piednoel M."/>
            <person name="Gundlach H."/>
            <person name="Van Bel M."/>
            <person name="Meyberg R."/>
            <person name="Vives C."/>
            <person name="Morata J."/>
            <person name="Symeonidi A."/>
            <person name="Hiss M."/>
            <person name="Muchero W."/>
            <person name="Kamisugi Y."/>
            <person name="Saleh O."/>
            <person name="Blanc G."/>
            <person name="Decker E.L."/>
            <person name="van Gessel N."/>
            <person name="Grimwood J."/>
            <person name="Hayes R.D."/>
            <person name="Graham S.W."/>
            <person name="Gunter L.E."/>
            <person name="McDaniel S.F."/>
            <person name="Hoernstein S.N.W."/>
            <person name="Larsson A."/>
            <person name="Li F.W."/>
            <person name="Perroud P.F."/>
            <person name="Phillips J."/>
            <person name="Ranjan P."/>
            <person name="Rokshar D.S."/>
            <person name="Rothfels C.J."/>
            <person name="Schneider L."/>
            <person name="Shu S."/>
            <person name="Stevenson D.W."/>
            <person name="Thummler F."/>
            <person name="Tillich M."/>
            <person name="Villarreal Aguilar J.C."/>
            <person name="Widiez T."/>
            <person name="Wong G.K."/>
            <person name="Wymore A."/>
            <person name="Zhang Y."/>
            <person name="Zimmer A.D."/>
            <person name="Quatrano R.S."/>
            <person name="Mayer K.F.X."/>
            <person name="Goodstein D."/>
            <person name="Casacuberta J.M."/>
            <person name="Vandepoele K."/>
            <person name="Reski R."/>
            <person name="Cuming A.C."/>
            <person name="Tuskan G.A."/>
            <person name="Maumus F."/>
            <person name="Salse J."/>
            <person name="Schmutz J."/>
            <person name="Rensing S.A."/>
        </authorList>
    </citation>
    <scope>NUCLEOTIDE SEQUENCE [LARGE SCALE GENOMIC DNA]</scope>
    <source>
        <strain evidence="2 3">cv. Gransden 2004</strain>
    </source>
</reference>
<dbReference type="Proteomes" id="UP000006727">
    <property type="component" value="Chromosome 26"/>
</dbReference>
<name>A0A2K1IC42_PHYPA</name>
<evidence type="ECO:0000313" key="3">
    <source>
        <dbReference type="Proteomes" id="UP000006727"/>
    </source>
</evidence>
<dbReference type="EMBL" id="ABEU02000026">
    <property type="protein sequence ID" value="PNR26860.1"/>
    <property type="molecule type" value="Genomic_DNA"/>
</dbReference>
<proteinExistence type="predicted"/>